<name>A0A0A3IZ80_9BACL</name>
<reference evidence="2 3" key="1">
    <citation type="submission" date="2014-02" db="EMBL/GenBank/DDBJ databases">
        <title>Draft genome sequence of Lysinibacillus manganicus DSM 26584T.</title>
        <authorList>
            <person name="Zhang F."/>
            <person name="Wang G."/>
            <person name="Zhang L."/>
        </authorList>
    </citation>
    <scope>NUCLEOTIDE SEQUENCE [LARGE SCALE GENOMIC DNA]</scope>
    <source>
        <strain evidence="2 3">DSM 26584</strain>
    </source>
</reference>
<dbReference type="Proteomes" id="UP000030416">
    <property type="component" value="Unassembled WGS sequence"/>
</dbReference>
<keyword evidence="1" id="KW-0472">Membrane</keyword>
<proteinExistence type="predicted"/>
<protein>
    <recommendedName>
        <fullName evidence="4">Acyltransferase 3 domain-containing protein</fullName>
    </recommendedName>
</protein>
<gene>
    <name evidence="2" type="ORF">CD29_01850</name>
</gene>
<sequence>MYFSRTQVGFTLHSLMNEFIWNVHTVLSAIVLLQISFVIYRACSTKVVNTLMHLGVVSFGVYLIHLLILNLAHKFIPYYGNSFLYHLYILAGFLLSLFVSWILVHIVLKYFKFSWMIFGAAP</sequence>
<dbReference type="eggNOG" id="COG1835">
    <property type="taxonomic scope" value="Bacteria"/>
</dbReference>
<accession>A0A0A3IZ80</accession>
<keyword evidence="3" id="KW-1185">Reference proteome</keyword>
<keyword evidence="1" id="KW-0812">Transmembrane</keyword>
<organism evidence="2 3">
    <name type="scientific">Ureibacillus manganicus DSM 26584</name>
    <dbReference type="NCBI Taxonomy" id="1384049"/>
    <lineage>
        <taxon>Bacteria</taxon>
        <taxon>Bacillati</taxon>
        <taxon>Bacillota</taxon>
        <taxon>Bacilli</taxon>
        <taxon>Bacillales</taxon>
        <taxon>Caryophanaceae</taxon>
        <taxon>Ureibacillus</taxon>
    </lineage>
</organism>
<evidence type="ECO:0000313" key="3">
    <source>
        <dbReference type="Proteomes" id="UP000030416"/>
    </source>
</evidence>
<feature type="transmembrane region" description="Helical" evidence="1">
    <location>
        <begin position="52"/>
        <end position="73"/>
    </location>
</feature>
<keyword evidence="1" id="KW-1133">Transmembrane helix</keyword>
<evidence type="ECO:0008006" key="4">
    <source>
        <dbReference type="Google" id="ProtNLM"/>
    </source>
</evidence>
<evidence type="ECO:0000313" key="2">
    <source>
        <dbReference type="EMBL" id="KGR80127.1"/>
    </source>
</evidence>
<dbReference type="AlphaFoldDB" id="A0A0A3IZ80"/>
<evidence type="ECO:0000256" key="1">
    <source>
        <dbReference type="SAM" id="Phobius"/>
    </source>
</evidence>
<feature type="transmembrane region" description="Helical" evidence="1">
    <location>
        <begin position="20"/>
        <end position="40"/>
    </location>
</feature>
<comment type="caution">
    <text evidence="2">The sequence shown here is derived from an EMBL/GenBank/DDBJ whole genome shotgun (WGS) entry which is preliminary data.</text>
</comment>
<feature type="transmembrane region" description="Helical" evidence="1">
    <location>
        <begin position="85"/>
        <end position="108"/>
    </location>
</feature>
<dbReference type="EMBL" id="JPVN01000002">
    <property type="protein sequence ID" value="KGR80127.1"/>
    <property type="molecule type" value="Genomic_DNA"/>
</dbReference>